<accession>A0A0U5J990</accession>
<reference evidence="2" key="1">
    <citation type="submission" date="2015-09" db="EMBL/GenBank/DDBJ databases">
        <authorList>
            <person name="Bertelli C."/>
        </authorList>
    </citation>
    <scope>NUCLEOTIDE SEQUENCE [LARGE SCALE GENOMIC DNA]</scope>
    <source>
        <strain evidence="2">KNic</strain>
    </source>
</reference>
<dbReference type="AlphaFoldDB" id="A0A0U5J990"/>
<dbReference type="InParanoid" id="A0A0U5J990"/>
<dbReference type="PATRIC" id="fig|389348.3.peg.36"/>
<dbReference type="RefSeq" id="WP_059059517.1">
    <property type="nucleotide sequence ID" value="NZ_LN879502.1"/>
</dbReference>
<evidence type="ECO:0000313" key="1">
    <source>
        <dbReference type="EMBL" id="CUI15671.1"/>
    </source>
</evidence>
<gene>
    <name evidence="1" type="ORF">PNK_0032</name>
</gene>
<dbReference type="STRING" id="389348.PNK_0032"/>
<proteinExistence type="predicted"/>
<name>A0A0U5J990_9BACT</name>
<dbReference type="KEGG" id="pnl:PNK_0032"/>
<sequence>MEPTQTYNNQVVLIEIGQMIGDNYGVKPEPKKSSLWSQIAYYFPTQETAGKIIDEHIVQTHGQKWSNQTIDVERKKEGGDVVFLSNWFKSAEDSVVAEELKLDL</sequence>
<organism evidence="1 2">
    <name type="scientific">Candidatus Protochlamydia naegleriophila</name>
    <dbReference type="NCBI Taxonomy" id="389348"/>
    <lineage>
        <taxon>Bacteria</taxon>
        <taxon>Pseudomonadati</taxon>
        <taxon>Chlamydiota</taxon>
        <taxon>Chlamydiia</taxon>
        <taxon>Parachlamydiales</taxon>
        <taxon>Parachlamydiaceae</taxon>
        <taxon>Candidatus Protochlamydia</taxon>
    </lineage>
</organism>
<keyword evidence="2" id="KW-1185">Reference proteome</keyword>
<dbReference type="EMBL" id="LN879502">
    <property type="protein sequence ID" value="CUI15671.1"/>
    <property type="molecule type" value="Genomic_DNA"/>
</dbReference>
<protein>
    <submittedName>
        <fullName evidence="1">Uncharacterized protein</fullName>
    </submittedName>
</protein>
<dbReference type="Proteomes" id="UP000069902">
    <property type="component" value="Chromosome cPNK"/>
</dbReference>
<evidence type="ECO:0000313" key="2">
    <source>
        <dbReference type="Proteomes" id="UP000069902"/>
    </source>
</evidence>